<evidence type="ECO:0008006" key="6">
    <source>
        <dbReference type="Google" id="ProtNLM"/>
    </source>
</evidence>
<dbReference type="RefSeq" id="WP_117901708.1">
    <property type="nucleotide sequence ID" value="NZ_JAHOJC010000001.1"/>
</dbReference>
<dbReference type="Gene3D" id="2.60.40.2340">
    <property type="match status" value="1"/>
</dbReference>
<organism evidence="4 5">
    <name type="scientific">Bacteroides stercoris</name>
    <dbReference type="NCBI Taxonomy" id="46506"/>
    <lineage>
        <taxon>Bacteria</taxon>
        <taxon>Pseudomonadati</taxon>
        <taxon>Bacteroidota</taxon>
        <taxon>Bacteroidia</taxon>
        <taxon>Bacteroidales</taxon>
        <taxon>Bacteroidaceae</taxon>
        <taxon>Bacteroides</taxon>
    </lineage>
</organism>
<feature type="domain" description="Lipocalin-like" evidence="3">
    <location>
        <begin position="39"/>
        <end position="155"/>
    </location>
</feature>
<dbReference type="Gene3D" id="2.40.128.350">
    <property type="match status" value="1"/>
</dbReference>
<dbReference type="EMBL" id="QSBD01000002">
    <property type="protein sequence ID" value="RGX00058.1"/>
    <property type="molecule type" value="Genomic_DNA"/>
</dbReference>
<dbReference type="Gene3D" id="2.60.120.890">
    <property type="entry name" value="BT2081, beta-jelly-roll domain"/>
    <property type="match status" value="1"/>
</dbReference>
<accession>A0A413E5I2</accession>
<dbReference type="Pfam" id="PF13944">
    <property type="entry name" value="Calycin_like"/>
    <property type="match status" value="1"/>
</dbReference>
<dbReference type="AlphaFoldDB" id="A0A413E5I2"/>
<feature type="signal peptide" evidence="1">
    <location>
        <begin position="1"/>
        <end position="19"/>
    </location>
</feature>
<evidence type="ECO:0000259" key="2">
    <source>
        <dbReference type="Pfam" id="PF13201"/>
    </source>
</evidence>
<dbReference type="Proteomes" id="UP000284777">
    <property type="component" value="Unassembled WGS sequence"/>
</dbReference>
<evidence type="ECO:0000259" key="3">
    <source>
        <dbReference type="Pfam" id="PF13944"/>
    </source>
</evidence>
<feature type="chain" id="PRO_5019423756" description="Carbohydrate metabolism domain-containing protein" evidence="1">
    <location>
        <begin position="20"/>
        <end position="510"/>
    </location>
</feature>
<dbReference type="PROSITE" id="PS51257">
    <property type="entry name" value="PROKAR_LIPOPROTEIN"/>
    <property type="match status" value="1"/>
</dbReference>
<reference evidence="4 5" key="1">
    <citation type="submission" date="2018-08" db="EMBL/GenBank/DDBJ databases">
        <title>A genome reference for cultivated species of the human gut microbiota.</title>
        <authorList>
            <person name="Zou Y."/>
            <person name="Xue W."/>
            <person name="Luo G."/>
        </authorList>
    </citation>
    <scope>NUCLEOTIDE SEQUENCE [LARGE SCALE GENOMIC DNA]</scope>
    <source>
        <strain evidence="4 5">AF05-4</strain>
    </source>
</reference>
<dbReference type="Pfam" id="PF13201">
    <property type="entry name" value="PCMD"/>
    <property type="match status" value="1"/>
</dbReference>
<evidence type="ECO:0000256" key="1">
    <source>
        <dbReference type="SAM" id="SignalP"/>
    </source>
</evidence>
<evidence type="ECO:0000313" key="5">
    <source>
        <dbReference type="Proteomes" id="UP000284777"/>
    </source>
</evidence>
<proteinExistence type="predicted"/>
<dbReference type="InterPro" id="IPR025112">
    <property type="entry name" value="PCMD"/>
</dbReference>
<sequence>MKKNLFYLFALICSMSLFTACSDDDEAPDYSKVIESEMAGNYKGTLTVTVEGTTMPSEPQKIKIEKAGPSAINLSLANFSFMGITIGDVELKNCVLSQNGNVYTFTGTQDLKVDALSCTINAKGTIANSAVKVDMDIDATVGGLKQSVKVVYEGTRLTGSESSEAKITAFSFDISNEANAIVIEQPVINEDNTITFRVNEEEVEKNADALKNLVPTFTISDKATSSVESGKAMNLSSDVTIAVTAEDGKVVEYVVKSPTKNAVMKFTFDEWEELQSDFGAYPAPKSKNNVLATSNPGAAMLHSFNQLTEWPALEDVQGVSGSAAKLVTLDTRKTAAAIMGAGITSGSLFTGRFAFGEGSTTIEYTKFGVLYPKKPLFFKGVYKFTPGHPFIETHKKSGFPQYEFIETDAIDECAIQAVLYTITSEDETLDGTNIDSDDERIVARARLEDGTAKDDWTPFNLEFKWKEGAAYDATKTYKLAIVCSSSKDGANFNGAANSTLIVDELEVIGE</sequence>
<protein>
    <recommendedName>
        <fullName evidence="6">Carbohydrate metabolism domain-containing protein</fullName>
    </recommendedName>
</protein>
<feature type="domain" description="Putative carbohydrate metabolism" evidence="2">
    <location>
        <begin position="268"/>
        <end position="508"/>
    </location>
</feature>
<gene>
    <name evidence="4" type="ORF">DWV41_02210</name>
</gene>
<comment type="caution">
    <text evidence="4">The sequence shown here is derived from an EMBL/GenBank/DDBJ whole genome shotgun (WGS) entry which is preliminary data.</text>
</comment>
<keyword evidence="1" id="KW-0732">Signal</keyword>
<dbReference type="InterPro" id="IPR038653">
    <property type="entry name" value="Put_CMD_sf"/>
</dbReference>
<dbReference type="InterPro" id="IPR024311">
    <property type="entry name" value="Lipocalin-like"/>
</dbReference>
<evidence type="ECO:0000313" key="4">
    <source>
        <dbReference type="EMBL" id="RGX00058.1"/>
    </source>
</evidence>
<name>A0A413E5I2_BACSE</name>